<feature type="transmembrane region" description="Helical" evidence="1">
    <location>
        <begin position="192"/>
        <end position="211"/>
    </location>
</feature>
<feature type="transmembrane region" description="Helical" evidence="1">
    <location>
        <begin position="37"/>
        <end position="59"/>
    </location>
</feature>
<feature type="transmembrane region" description="Helical" evidence="1">
    <location>
        <begin position="80"/>
        <end position="99"/>
    </location>
</feature>
<feature type="transmembrane region" description="Helical" evidence="1">
    <location>
        <begin position="7"/>
        <end position="25"/>
    </location>
</feature>
<dbReference type="RefSeq" id="WP_115590751.1">
    <property type="nucleotide sequence ID" value="NZ_UFRN01000002.1"/>
</dbReference>
<keyword evidence="3" id="KW-0012">Acyltransferase</keyword>
<dbReference type="PANTHER" id="PTHR23028:SF53">
    <property type="entry name" value="ACYL_TRANSF_3 DOMAIN-CONTAINING PROTEIN"/>
    <property type="match status" value="1"/>
</dbReference>
<accession>A0A380U095</accession>
<keyword evidence="3" id="KW-0808">Transferase</keyword>
<organism evidence="3 4">
    <name type="scientific">Actinobacillus lignieresii</name>
    <dbReference type="NCBI Taxonomy" id="720"/>
    <lineage>
        <taxon>Bacteria</taxon>
        <taxon>Pseudomonadati</taxon>
        <taxon>Pseudomonadota</taxon>
        <taxon>Gammaproteobacteria</taxon>
        <taxon>Pasteurellales</taxon>
        <taxon>Pasteurellaceae</taxon>
        <taxon>Actinobacillus</taxon>
    </lineage>
</organism>
<dbReference type="Proteomes" id="UP000254253">
    <property type="component" value="Unassembled WGS sequence"/>
</dbReference>
<dbReference type="PANTHER" id="PTHR23028">
    <property type="entry name" value="ACETYLTRANSFERASE"/>
    <property type="match status" value="1"/>
</dbReference>
<evidence type="ECO:0000313" key="3">
    <source>
        <dbReference type="EMBL" id="SUT94389.1"/>
    </source>
</evidence>
<feature type="transmembrane region" description="Helical" evidence="1">
    <location>
        <begin position="155"/>
        <end position="172"/>
    </location>
</feature>
<dbReference type="EMBL" id="UFRN01000002">
    <property type="protein sequence ID" value="SUT94389.1"/>
    <property type="molecule type" value="Genomic_DNA"/>
</dbReference>
<dbReference type="GO" id="GO:0016747">
    <property type="term" value="F:acyltransferase activity, transferring groups other than amino-acyl groups"/>
    <property type="evidence" value="ECO:0007669"/>
    <property type="project" value="InterPro"/>
</dbReference>
<reference evidence="3 4" key="1">
    <citation type="submission" date="2018-06" db="EMBL/GenBank/DDBJ databases">
        <authorList>
            <consortium name="Pathogen Informatics"/>
            <person name="Doyle S."/>
        </authorList>
    </citation>
    <scope>NUCLEOTIDE SEQUENCE [LARGE SCALE GENOMIC DNA]</scope>
    <source>
        <strain evidence="3 4">NCTC4191</strain>
    </source>
</reference>
<protein>
    <submittedName>
        <fullName evidence="3">Acyltransferase 3</fullName>
    </submittedName>
</protein>
<keyword evidence="4" id="KW-1185">Reference proteome</keyword>
<dbReference type="InterPro" id="IPR002656">
    <property type="entry name" value="Acyl_transf_3_dom"/>
</dbReference>
<dbReference type="InterPro" id="IPR050879">
    <property type="entry name" value="Acyltransferase_3"/>
</dbReference>
<sequence>MITSIQYLRGIAALFVVLFHMKWMLNNVYVEKNLGDIFFISGNFGVDLFFVISGFVICLSTERETLHPVKEFFIRRFFRIYPLLLLSVCTIYILGDFKIHELILSMIPIHLDYSSPSPVFGYNILVSAWTITYEISFYIIFVLSLMINHRFRCELTILFLIIINIVSNYYYFGEYSLSLDRAIPLDKRGHFFVMFSSSMLLTFIYGILIYIKLQIL</sequence>
<dbReference type="GO" id="GO:0000271">
    <property type="term" value="P:polysaccharide biosynthetic process"/>
    <property type="evidence" value="ECO:0007669"/>
    <property type="project" value="TreeGrafter"/>
</dbReference>
<keyword evidence="1" id="KW-0812">Transmembrane</keyword>
<evidence type="ECO:0000313" key="4">
    <source>
        <dbReference type="Proteomes" id="UP000254253"/>
    </source>
</evidence>
<name>A0A380U095_ACTLI</name>
<evidence type="ECO:0000256" key="1">
    <source>
        <dbReference type="SAM" id="Phobius"/>
    </source>
</evidence>
<dbReference type="GO" id="GO:0016020">
    <property type="term" value="C:membrane"/>
    <property type="evidence" value="ECO:0007669"/>
    <property type="project" value="TreeGrafter"/>
</dbReference>
<dbReference type="Pfam" id="PF01757">
    <property type="entry name" value="Acyl_transf_3"/>
    <property type="match status" value="1"/>
</dbReference>
<evidence type="ECO:0000259" key="2">
    <source>
        <dbReference type="Pfam" id="PF01757"/>
    </source>
</evidence>
<proteinExistence type="predicted"/>
<keyword evidence="1" id="KW-1133">Transmembrane helix</keyword>
<keyword evidence="1" id="KW-0472">Membrane</keyword>
<feature type="domain" description="Acyltransferase 3" evidence="2">
    <location>
        <begin position="3"/>
        <end position="211"/>
    </location>
</feature>
<gene>
    <name evidence="3" type="ORF">NCTC4191_01575</name>
</gene>
<dbReference type="AlphaFoldDB" id="A0A380U095"/>
<feature type="transmembrane region" description="Helical" evidence="1">
    <location>
        <begin position="119"/>
        <end position="143"/>
    </location>
</feature>